<dbReference type="KEGG" id="ffu:CLAFUR5_13984"/>
<dbReference type="PANTHER" id="PTHR37048">
    <property type="entry name" value="QUESTIONABLE PROTEIN"/>
    <property type="match status" value="1"/>
</dbReference>
<sequence length="581" mass="64452">MTTSGLDHLPADLLNVLPSYSLAIHQPFDRARPTQLKQGAVLYLFGADHMKQQNAHRTGIYEHGVRKLDPGQQNPLSVVGDKDFVFEHPILVISRPCNEPGVIHFCSMTSFGGRTVQEQFKGNRQLESQFYLALQRVHPIITHLTLNYARGAIARKSGYVRTDTVYSASIANVVRFHNGKKPEDQMNSDAWDLDEASLNCVLWFVQQHTGYVPTTQHKLTEMEQLQSHNIFLEHVLWAVRQREQMTKTALNKTQLDHIFGGDDEAAVPSPTEALYDMTDVEGQRITVRLPLASTSVVEYVSSSRENSSAHGGERYVIPRRGQHTAAADTIMPDARTADGAETNESKHATASTNDSRFVAGHVASSAHAVSTTAAEPRRPGSSTLASYDEILEPILAEHDGSYLVRLGAHYTALSGGFRIPRREDFIVDNTTVAFMPRAMGEVNKEHQYKAFSNIIYAVTTRSGQLPYNFTRPLWMVNVSFTIEHYYEPHRMKGKLFPTSDSEMVVFITRNLAVDGSSLAFAIPSSGISSIDCSGSDYVLRTDGIDISFKFAGNRSEKVATSVIGGLQDMVGRYSLTGPREE</sequence>
<dbReference type="RefSeq" id="XP_047768744.1">
    <property type="nucleotide sequence ID" value="XM_047913132.1"/>
</dbReference>
<dbReference type="EMBL" id="CP090174">
    <property type="protein sequence ID" value="UJO24378.1"/>
    <property type="molecule type" value="Genomic_DNA"/>
</dbReference>
<evidence type="ECO:0000256" key="1">
    <source>
        <dbReference type="SAM" id="MobiDB-lite"/>
    </source>
</evidence>
<reference evidence="2" key="1">
    <citation type="submission" date="2021-12" db="EMBL/GenBank/DDBJ databases">
        <authorList>
            <person name="Zaccaron A."/>
            <person name="Stergiopoulos I."/>
        </authorList>
    </citation>
    <scope>NUCLEOTIDE SEQUENCE</scope>
    <source>
        <strain evidence="2">Race5_Kim</strain>
    </source>
</reference>
<dbReference type="OrthoDB" id="3537171at2759"/>
<name>A0A9Q8PKY5_PASFU</name>
<protein>
    <submittedName>
        <fullName evidence="2">Uncharacterized protein</fullName>
    </submittedName>
</protein>
<proteinExistence type="predicted"/>
<dbReference type="GeneID" id="71993862"/>
<dbReference type="PANTHER" id="PTHR37048:SF2">
    <property type="entry name" value="QUESTIONABLE PROTEIN"/>
    <property type="match status" value="1"/>
</dbReference>
<organism evidence="2 3">
    <name type="scientific">Passalora fulva</name>
    <name type="common">Tomato leaf mold</name>
    <name type="synonym">Cladosporium fulvum</name>
    <dbReference type="NCBI Taxonomy" id="5499"/>
    <lineage>
        <taxon>Eukaryota</taxon>
        <taxon>Fungi</taxon>
        <taxon>Dikarya</taxon>
        <taxon>Ascomycota</taxon>
        <taxon>Pezizomycotina</taxon>
        <taxon>Dothideomycetes</taxon>
        <taxon>Dothideomycetidae</taxon>
        <taxon>Mycosphaerellales</taxon>
        <taxon>Mycosphaerellaceae</taxon>
        <taxon>Fulvia</taxon>
    </lineage>
</organism>
<reference evidence="2" key="2">
    <citation type="journal article" date="2022" name="Microb. Genom.">
        <title>A chromosome-scale genome assembly of the tomato pathogen Cladosporium fulvum reveals a compartmentalized genome architecture and the presence of a dispensable chromosome.</title>
        <authorList>
            <person name="Zaccaron A.Z."/>
            <person name="Chen L.H."/>
            <person name="Samaras A."/>
            <person name="Stergiopoulos I."/>
        </authorList>
    </citation>
    <scope>NUCLEOTIDE SEQUENCE</scope>
    <source>
        <strain evidence="2">Race5_Kim</strain>
    </source>
</reference>
<feature type="region of interest" description="Disordered" evidence="1">
    <location>
        <begin position="301"/>
        <end position="327"/>
    </location>
</feature>
<evidence type="ECO:0000313" key="2">
    <source>
        <dbReference type="EMBL" id="UJO24378.1"/>
    </source>
</evidence>
<keyword evidence="3" id="KW-1185">Reference proteome</keyword>
<accession>A0A9Q8PKY5</accession>
<gene>
    <name evidence="2" type="ORF">CLAFUR5_13984</name>
</gene>
<dbReference type="Proteomes" id="UP000756132">
    <property type="component" value="Chromosome 12"/>
</dbReference>
<dbReference type="AlphaFoldDB" id="A0A9Q8PKY5"/>
<evidence type="ECO:0000313" key="3">
    <source>
        <dbReference type="Proteomes" id="UP000756132"/>
    </source>
</evidence>